<dbReference type="EMBL" id="JAWDGP010001912">
    <property type="protein sequence ID" value="KAK3787041.1"/>
    <property type="molecule type" value="Genomic_DNA"/>
</dbReference>
<keyword evidence="4" id="KW-0804">Transcription</keyword>
<feature type="domain" description="BHLH" evidence="8">
    <location>
        <begin position="78"/>
        <end position="129"/>
    </location>
</feature>
<evidence type="ECO:0000256" key="5">
    <source>
        <dbReference type="ARBA" id="ARBA00023242"/>
    </source>
</evidence>
<evidence type="ECO:0000313" key="9">
    <source>
        <dbReference type="EMBL" id="KAK3787041.1"/>
    </source>
</evidence>
<accession>A0AAE1AGY4</accession>
<name>A0AAE1AGY4_9GAST</name>
<dbReference type="Proteomes" id="UP001283361">
    <property type="component" value="Unassembled WGS sequence"/>
</dbReference>
<feature type="compositionally biased region" description="Polar residues" evidence="7">
    <location>
        <begin position="26"/>
        <end position="38"/>
    </location>
</feature>
<keyword evidence="3" id="KW-0238">DNA-binding</keyword>
<dbReference type="PANTHER" id="PTHR11969">
    <property type="entry name" value="MAX DIMERIZATION, MAD"/>
    <property type="match status" value="1"/>
</dbReference>
<dbReference type="GO" id="GO:0005634">
    <property type="term" value="C:nucleus"/>
    <property type="evidence" value="ECO:0007669"/>
    <property type="project" value="UniProtKB-SubCell"/>
</dbReference>
<dbReference type="GO" id="GO:0000981">
    <property type="term" value="F:DNA-binding transcription factor activity, RNA polymerase II-specific"/>
    <property type="evidence" value="ECO:0007669"/>
    <property type="project" value="TreeGrafter"/>
</dbReference>
<evidence type="ECO:0000313" key="10">
    <source>
        <dbReference type="Proteomes" id="UP001283361"/>
    </source>
</evidence>
<feature type="region of interest" description="Disordered" evidence="7">
    <location>
        <begin position="350"/>
        <end position="373"/>
    </location>
</feature>
<comment type="subcellular location">
    <subcellularLocation>
        <location evidence="1">Nucleus</location>
    </subcellularLocation>
</comment>
<feature type="compositionally biased region" description="Polar residues" evidence="7">
    <location>
        <begin position="45"/>
        <end position="56"/>
    </location>
</feature>
<protein>
    <recommendedName>
        <fullName evidence="8">BHLH domain-containing protein</fullName>
    </recommendedName>
</protein>
<dbReference type="Gene3D" id="4.10.280.10">
    <property type="entry name" value="Helix-loop-helix DNA-binding domain"/>
    <property type="match status" value="1"/>
</dbReference>
<evidence type="ECO:0000256" key="4">
    <source>
        <dbReference type="ARBA" id="ARBA00023163"/>
    </source>
</evidence>
<dbReference type="SUPFAM" id="SSF47459">
    <property type="entry name" value="HLH, helix-loop-helix DNA-binding domain"/>
    <property type="match status" value="1"/>
</dbReference>
<feature type="coiled-coil region" evidence="6">
    <location>
        <begin position="126"/>
        <end position="153"/>
    </location>
</feature>
<feature type="compositionally biased region" description="Polar residues" evidence="7">
    <location>
        <begin position="661"/>
        <end position="675"/>
    </location>
</feature>
<comment type="caution">
    <text evidence="9">The sequence shown here is derived from an EMBL/GenBank/DDBJ whole genome shotgun (WGS) entry which is preliminary data.</text>
</comment>
<evidence type="ECO:0000256" key="1">
    <source>
        <dbReference type="ARBA" id="ARBA00004123"/>
    </source>
</evidence>
<evidence type="ECO:0000256" key="2">
    <source>
        <dbReference type="ARBA" id="ARBA00023015"/>
    </source>
</evidence>
<feature type="region of interest" description="Disordered" evidence="7">
    <location>
        <begin position="180"/>
        <end position="282"/>
    </location>
</feature>
<dbReference type="InterPro" id="IPR036638">
    <property type="entry name" value="HLH_DNA-bd_sf"/>
</dbReference>
<dbReference type="Pfam" id="PF00010">
    <property type="entry name" value="HLH"/>
    <property type="match status" value="1"/>
</dbReference>
<feature type="compositionally biased region" description="Basic and acidic residues" evidence="7">
    <location>
        <begin position="315"/>
        <end position="324"/>
    </location>
</feature>
<keyword evidence="10" id="KW-1185">Reference proteome</keyword>
<dbReference type="PROSITE" id="PS50888">
    <property type="entry name" value="BHLH"/>
    <property type="match status" value="1"/>
</dbReference>
<reference evidence="9" key="1">
    <citation type="journal article" date="2023" name="G3 (Bethesda)">
        <title>A reference genome for the long-term kleptoplast-retaining sea slug Elysia crispata morphotype clarki.</title>
        <authorList>
            <person name="Eastman K.E."/>
            <person name="Pendleton A.L."/>
            <person name="Shaikh M.A."/>
            <person name="Suttiyut T."/>
            <person name="Ogas R."/>
            <person name="Tomko P."/>
            <person name="Gavelis G."/>
            <person name="Widhalm J.R."/>
            <person name="Wisecaver J.H."/>
        </authorList>
    </citation>
    <scope>NUCLEOTIDE SEQUENCE</scope>
    <source>
        <strain evidence="9">ECLA1</strain>
    </source>
</reference>
<dbReference type="AlphaFoldDB" id="A0AAE1AGY4"/>
<keyword evidence="2" id="KW-0805">Transcription regulation</keyword>
<dbReference type="GO" id="GO:0000978">
    <property type="term" value="F:RNA polymerase II cis-regulatory region sequence-specific DNA binding"/>
    <property type="evidence" value="ECO:0007669"/>
    <property type="project" value="TreeGrafter"/>
</dbReference>
<feature type="compositionally biased region" description="Low complexity" evidence="7">
    <location>
        <begin position="355"/>
        <end position="373"/>
    </location>
</feature>
<sequence>MDLLLQAAKVLELEQSSDVGSDRVSPRSTRGSIFQPTPRSRGENSENSDGSLSYSENGLAVGEDDAPLAERRRAGGAGTREVHNQLEKNRRKQLRECFSQLQQVVPSLENKRVATQSILQGAIKHIKNLKKKDVEQEREIQMLAKRKSELKKKYDVEFNKCTEEQHQAAEVILQVIRSKSGTGPIPSQAVAARVEAEEEDGHTSDSTTTASEGPCNEGDFSEDDTNTGPQQYSAYPVRLERKRKSEMRASAFQSKAHSDGPSGSSALHRRSGSFGSKPLHYMSSSVSSSSLALKQMLEQKKKNQESVVPAPESKNSAHDGDSNSKAENLVASIRPVAPTTNNLVRAAVENPASQAKSTSLATKGSTKSASSLTSSYPMISNHLAASIYKPVVLPQDKGQLSTSPLVDVWTTSSRSLLGTKASEVRAAPVTPVKVTSSDLTPPVLLKGEVSGSRLLQSGLPSFTSPGILPPIFTTTSQAVHHSIPSAGVPAVAAANNTKLKLQHNLPSGLKTPEAKKLDSPFILSPKALPVLQSPDLQGAALLGKNIIGSNTSIASLQPMAATSPLSATDWTNSKIVNAIIPLTLASFLRGVPIQGGVGPLASFASGPTIPVSVASVRTPITSTCWVSVSPTSSSVSVKAGMDAQTVKVEPHLGGHNPLLASGTSSSSKQDPLSTAISLSSGNTPIASLLAASGGISTPMNSAPNSGSVQSNSSLDLSSNNSKQIIGSVLAQTSAIATSSSPSAAATVTLSLPDGLKPMTFGPTLLPLTWTTNVPLAASIGNQTGASISGTPAGQLRLFAPLSQTAPLTNGQSMNGLLPTVVQLGSSGQVALLQHHPHLQVQPNPSQHLLAQPIVVMTTQTSAGPLSTSGSGLASVSGANLSTVVSSSSVL</sequence>
<keyword evidence="6" id="KW-0175">Coiled coil</keyword>
<dbReference type="GO" id="GO:0046983">
    <property type="term" value="F:protein dimerization activity"/>
    <property type="evidence" value="ECO:0007669"/>
    <property type="project" value="InterPro"/>
</dbReference>
<organism evidence="9 10">
    <name type="scientific">Elysia crispata</name>
    <name type="common">lettuce slug</name>
    <dbReference type="NCBI Taxonomy" id="231223"/>
    <lineage>
        <taxon>Eukaryota</taxon>
        <taxon>Metazoa</taxon>
        <taxon>Spiralia</taxon>
        <taxon>Lophotrochozoa</taxon>
        <taxon>Mollusca</taxon>
        <taxon>Gastropoda</taxon>
        <taxon>Heterobranchia</taxon>
        <taxon>Euthyneura</taxon>
        <taxon>Panpulmonata</taxon>
        <taxon>Sacoglossa</taxon>
        <taxon>Placobranchoidea</taxon>
        <taxon>Plakobranchidae</taxon>
        <taxon>Elysia</taxon>
    </lineage>
</organism>
<feature type="compositionally biased region" description="Polar residues" evidence="7">
    <location>
        <begin position="251"/>
        <end position="265"/>
    </location>
</feature>
<keyword evidence="5" id="KW-0539">Nucleus</keyword>
<proteinExistence type="predicted"/>
<feature type="region of interest" description="Disordered" evidence="7">
    <location>
        <begin position="652"/>
        <end position="675"/>
    </location>
</feature>
<evidence type="ECO:0000256" key="3">
    <source>
        <dbReference type="ARBA" id="ARBA00023125"/>
    </source>
</evidence>
<gene>
    <name evidence="9" type="ORF">RRG08_037319</name>
</gene>
<dbReference type="SMART" id="SM00353">
    <property type="entry name" value="HLH"/>
    <property type="match status" value="1"/>
</dbReference>
<dbReference type="InterPro" id="IPR011598">
    <property type="entry name" value="bHLH_dom"/>
</dbReference>
<evidence type="ECO:0000256" key="7">
    <source>
        <dbReference type="SAM" id="MobiDB-lite"/>
    </source>
</evidence>
<feature type="region of interest" description="Disordered" evidence="7">
    <location>
        <begin position="15"/>
        <end position="88"/>
    </location>
</feature>
<evidence type="ECO:0000259" key="8">
    <source>
        <dbReference type="PROSITE" id="PS50888"/>
    </source>
</evidence>
<dbReference type="PANTHER" id="PTHR11969:SF99">
    <property type="entry name" value="MAX-BINDING PROTEIN MNT"/>
    <property type="match status" value="1"/>
</dbReference>
<evidence type="ECO:0000256" key="6">
    <source>
        <dbReference type="SAM" id="Coils"/>
    </source>
</evidence>
<feature type="region of interest" description="Disordered" evidence="7">
    <location>
        <begin position="297"/>
        <end position="325"/>
    </location>
</feature>